<dbReference type="EMBL" id="LXQA011062977">
    <property type="protein sequence ID" value="MCI83265.1"/>
    <property type="molecule type" value="Genomic_DNA"/>
</dbReference>
<reference evidence="1 2" key="1">
    <citation type="journal article" date="2018" name="Front. Plant Sci.">
        <title>Red Clover (Trifolium pratense) and Zigzag Clover (T. medium) - A Picture of Genomic Similarities and Differences.</title>
        <authorList>
            <person name="Dluhosova J."/>
            <person name="Istvanek J."/>
            <person name="Nedelnik J."/>
            <person name="Repkova J."/>
        </authorList>
    </citation>
    <scope>NUCLEOTIDE SEQUENCE [LARGE SCALE GENOMIC DNA]</scope>
    <source>
        <strain evidence="2">cv. 10/8</strain>
        <tissue evidence="1">Leaf</tissue>
    </source>
</reference>
<keyword evidence="2" id="KW-1185">Reference proteome</keyword>
<organism evidence="1 2">
    <name type="scientific">Trifolium medium</name>
    <dbReference type="NCBI Taxonomy" id="97028"/>
    <lineage>
        <taxon>Eukaryota</taxon>
        <taxon>Viridiplantae</taxon>
        <taxon>Streptophyta</taxon>
        <taxon>Embryophyta</taxon>
        <taxon>Tracheophyta</taxon>
        <taxon>Spermatophyta</taxon>
        <taxon>Magnoliopsida</taxon>
        <taxon>eudicotyledons</taxon>
        <taxon>Gunneridae</taxon>
        <taxon>Pentapetalae</taxon>
        <taxon>rosids</taxon>
        <taxon>fabids</taxon>
        <taxon>Fabales</taxon>
        <taxon>Fabaceae</taxon>
        <taxon>Papilionoideae</taxon>
        <taxon>50 kb inversion clade</taxon>
        <taxon>NPAAA clade</taxon>
        <taxon>Hologalegina</taxon>
        <taxon>IRL clade</taxon>
        <taxon>Trifolieae</taxon>
        <taxon>Trifolium</taxon>
    </lineage>
</organism>
<protein>
    <submittedName>
        <fullName evidence="1">Uncharacterized protein</fullName>
    </submittedName>
</protein>
<feature type="non-terminal residue" evidence="1">
    <location>
        <position position="52"/>
    </location>
</feature>
<dbReference type="Proteomes" id="UP000265520">
    <property type="component" value="Unassembled WGS sequence"/>
</dbReference>
<proteinExistence type="predicted"/>
<sequence>LTIVLRTIGGLTILGTKGLKGVRVEGSRFASAVVKKGIMPMSVENQGLPIST</sequence>
<evidence type="ECO:0000313" key="2">
    <source>
        <dbReference type="Proteomes" id="UP000265520"/>
    </source>
</evidence>
<accession>A0A392V8U4</accession>
<feature type="non-terminal residue" evidence="1">
    <location>
        <position position="1"/>
    </location>
</feature>
<name>A0A392V8U4_9FABA</name>
<comment type="caution">
    <text evidence="1">The sequence shown here is derived from an EMBL/GenBank/DDBJ whole genome shotgun (WGS) entry which is preliminary data.</text>
</comment>
<dbReference type="AlphaFoldDB" id="A0A392V8U4"/>
<evidence type="ECO:0000313" key="1">
    <source>
        <dbReference type="EMBL" id="MCI83265.1"/>
    </source>
</evidence>